<evidence type="ECO:0008006" key="3">
    <source>
        <dbReference type="Google" id="ProtNLM"/>
    </source>
</evidence>
<evidence type="ECO:0000313" key="2">
    <source>
        <dbReference type="Proteomes" id="UP000477849"/>
    </source>
</evidence>
<proteinExistence type="predicted"/>
<evidence type="ECO:0000313" key="1">
    <source>
        <dbReference type="EMBL" id="NGO62470.1"/>
    </source>
</evidence>
<dbReference type="RefSeq" id="WP_163900395.1">
    <property type="nucleotide sequence ID" value="NZ_CP048427.1"/>
</dbReference>
<sequence>MSIEPSPPPAWKTAPQGQTFYPSATIRCDGPAVFRSQFARDVACLLDVDDAITEWRCQPLPFSDGQEFYRPDFVAKVGNDIIVIDAATDDTPLWIEGAVRADGHQYEAVRRAELPLIRLKNAKDLLRYGNFQTGLEDRVRLLAALDEHGTLTLAECLSVFRETRPIAGMASMVLNRFIDIDLDEALIGPESTVRRRRG</sequence>
<keyword evidence="2" id="KW-1185">Reference proteome</keyword>
<comment type="caution">
    <text evidence="1">The sequence shown here is derived from an EMBL/GenBank/DDBJ whole genome shotgun (WGS) entry which is preliminary data.</text>
</comment>
<reference evidence="1 2" key="1">
    <citation type="submission" date="2020-02" db="EMBL/GenBank/DDBJ databases">
        <title>Genome sequence of the type strain CCBAU10050 of Rhizobium daejeonense.</title>
        <authorList>
            <person name="Gao J."/>
            <person name="Sun J."/>
        </authorList>
    </citation>
    <scope>NUCLEOTIDE SEQUENCE [LARGE SCALE GENOMIC DNA]</scope>
    <source>
        <strain evidence="1 2">CCBAU10050</strain>
    </source>
</reference>
<name>A0A6M1S0A4_9HYPH</name>
<gene>
    <name evidence="1" type="ORF">G6N76_02195</name>
</gene>
<dbReference type="EMBL" id="JAAKZH010000001">
    <property type="protein sequence ID" value="NGO62470.1"/>
    <property type="molecule type" value="Genomic_DNA"/>
</dbReference>
<dbReference type="Proteomes" id="UP000477849">
    <property type="component" value="Unassembled WGS sequence"/>
</dbReference>
<accession>A0A6M1S0A4</accession>
<dbReference type="AlphaFoldDB" id="A0A6M1S0A4"/>
<protein>
    <recommendedName>
        <fullName evidence="3">TnsA endonuclease N-terminal domain-containing protein</fullName>
    </recommendedName>
</protein>
<organism evidence="1 2">
    <name type="scientific">Rhizobium daejeonense</name>
    <dbReference type="NCBI Taxonomy" id="240521"/>
    <lineage>
        <taxon>Bacteria</taxon>
        <taxon>Pseudomonadati</taxon>
        <taxon>Pseudomonadota</taxon>
        <taxon>Alphaproteobacteria</taxon>
        <taxon>Hyphomicrobiales</taxon>
        <taxon>Rhizobiaceae</taxon>
        <taxon>Rhizobium/Agrobacterium group</taxon>
        <taxon>Rhizobium</taxon>
    </lineage>
</organism>